<dbReference type="Gene3D" id="3.30.800.10">
    <property type="entry name" value="Phosphatidylinositol Phosphate Kinase II Beta"/>
    <property type="match status" value="1"/>
</dbReference>
<dbReference type="SUPFAM" id="SSF56104">
    <property type="entry name" value="SAICAR synthase-like"/>
    <property type="match status" value="1"/>
</dbReference>
<sequence>MDDRFIVKQVTRTELLSFLEFAPEYFFDSLDSGSPTCLAKILGMYEVIIKGGKEGRMDLMVMKNLLYGRHATRPYDLKGLVRSRSNSESKTGPVGITHFFREQSQELLERTSVNVMDYSLLVGIDEERDELVFGIIDFMKQYTWDKHLETWFNAFGGPPTDISPKQYKKRFCKAMSTYFVTVPNPSLVIQHMLPQIAFVNATVVLMRGYVSQLKPSMTSSSRPSGSNDLELRDITPQQDHYAAPKRYLR</sequence>
<dbReference type="HOGENOM" id="CLU_1117289_0_0_1"/>
<protein>
    <recommendedName>
        <fullName evidence="3">PIPK domain-containing protein</fullName>
    </recommendedName>
</protein>
<evidence type="ECO:0000256" key="2">
    <source>
        <dbReference type="SAM" id="MobiDB-lite"/>
    </source>
</evidence>
<dbReference type="InterPro" id="IPR027483">
    <property type="entry name" value="PInositol-4-P-4/5-kinase_C_sf"/>
</dbReference>
<keyword evidence="5" id="KW-1185">Reference proteome</keyword>
<dbReference type="InterPro" id="IPR027484">
    <property type="entry name" value="PInositol-4-P-5-kinase_N"/>
</dbReference>
<dbReference type="Proteomes" id="UP000001514">
    <property type="component" value="Unassembled WGS sequence"/>
</dbReference>
<keyword evidence="1" id="KW-0067">ATP-binding</keyword>
<dbReference type="AlphaFoldDB" id="D8S475"/>
<dbReference type="PANTHER" id="PTHR45748">
    <property type="entry name" value="1-PHOSPHATIDYLINOSITOL 3-PHOSPHATE 5-KINASE-RELATED"/>
    <property type="match status" value="1"/>
</dbReference>
<proteinExistence type="predicted"/>
<dbReference type="Gene3D" id="3.30.810.10">
    <property type="entry name" value="2-Layer Sandwich"/>
    <property type="match status" value="1"/>
</dbReference>
<feature type="domain" description="PIPK" evidence="3">
    <location>
        <begin position="1"/>
        <end position="179"/>
    </location>
</feature>
<dbReference type="PANTHER" id="PTHR45748:SF7">
    <property type="entry name" value="1-PHOSPHATIDYLINOSITOL 3-PHOSPHATE 5-KINASE-RELATED"/>
    <property type="match status" value="1"/>
</dbReference>
<feature type="region of interest" description="Disordered" evidence="2">
    <location>
        <begin position="214"/>
        <end position="235"/>
    </location>
</feature>
<dbReference type="PROSITE" id="PS51455">
    <property type="entry name" value="PIPK"/>
    <property type="match status" value="1"/>
</dbReference>
<evidence type="ECO:0000259" key="3">
    <source>
        <dbReference type="PROSITE" id="PS51455"/>
    </source>
</evidence>
<reference evidence="4 5" key="1">
    <citation type="journal article" date="2011" name="Science">
        <title>The Selaginella genome identifies genetic changes associated with the evolution of vascular plants.</title>
        <authorList>
            <person name="Banks J.A."/>
            <person name="Nishiyama T."/>
            <person name="Hasebe M."/>
            <person name="Bowman J.L."/>
            <person name="Gribskov M."/>
            <person name="dePamphilis C."/>
            <person name="Albert V.A."/>
            <person name="Aono N."/>
            <person name="Aoyama T."/>
            <person name="Ambrose B.A."/>
            <person name="Ashton N.W."/>
            <person name="Axtell M.J."/>
            <person name="Barker E."/>
            <person name="Barker M.S."/>
            <person name="Bennetzen J.L."/>
            <person name="Bonawitz N.D."/>
            <person name="Chapple C."/>
            <person name="Cheng C."/>
            <person name="Correa L.G."/>
            <person name="Dacre M."/>
            <person name="DeBarry J."/>
            <person name="Dreyer I."/>
            <person name="Elias M."/>
            <person name="Engstrom E.M."/>
            <person name="Estelle M."/>
            <person name="Feng L."/>
            <person name="Finet C."/>
            <person name="Floyd S.K."/>
            <person name="Frommer W.B."/>
            <person name="Fujita T."/>
            <person name="Gramzow L."/>
            <person name="Gutensohn M."/>
            <person name="Harholt J."/>
            <person name="Hattori M."/>
            <person name="Heyl A."/>
            <person name="Hirai T."/>
            <person name="Hiwatashi Y."/>
            <person name="Ishikawa M."/>
            <person name="Iwata M."/>
            <person name="Karol K.G."/>
            <person name="Koehler B."/>
            <person name="Kolukisaoglu U."/>
            <person name="Kubo M."/>
            <person name="Kurata T."/>
            <person name="Lalonde S."/>
            <person name="Li K."/>
            <person name="Li Y."/>
            <person name="Litt A."/>
            <person name="Lyons E."/>
            <person name="Manning G."/>
            <person name="Maruyama T."/>
            <person name="Michael T.P."/>
            <person name="Mikami K."/>
            <person name="Miyazaki S."/>
            <person name="Morinaga S."/>
            <person name="Murata T."/>
            <person name="Mueller-Roeber B."/>
            <person name="Nelson D.R."/>
            <person name="Obara M."/>
            <person name="Oguri Y."/>
            <person name="Olmstead R.G."/>
            <person name="Onodera N."/>
            <person name="Petersen B.L."/>
            <person name="Pils B."/>
            <person name="Prigge M."/>
            <person name="Rensing S.A."/>
            <person name="Riano-Pachon D.M."/>
            <person name="Roberts A.W."/>
            <person name="Sato Y."/>
            <person name="Scheller H.V."/>
            <person name="Schulz B."/>
            <person name="Schulz C."/>
            <person name="Shakirov E.V."/>
            <person name="Shibagaki N."/>
            <person name="Shinohara N."/>
            <person name="Shippen D.E."/>
            <person name="Soerensen I."/>
            <person name="Sotooka R."/>
            <person name="Sugimoto N."/>
            <person name="Sugita M."/>
            <person name="Sumikawa N."/>
            <person name="Tanurdzic M."/>
            <person name="Theissen G."/>
            <person name="Ulvskov P."/>
            <person name="Wakazuki S."/>
            <person name="Weng J.K."/>
            <person name="Willats W.W."/>
            <person name="Wipf D."/>
            <person name="Wolf P.G."/>
            <person name="Yang L."/>
            <person name="Zimmer A.D."/>
            <person name="Zhu Q."/>
            <person name="Mitros T."/>
            <person name="Hellsten U."/>
            <person name="Loque D."/>
            <person name="Otillar R."/>
            <person name="Salamov A."/>
            <person name="Schmutz J."/>
            <person name="Shapiro H."/>
            <person name="Lindquist E."/>
            <person name="Lucas S."/>
            <person name="Rokhsar D."/>
            <person name="Grigoriev I.V."/>
        </authorList>
    </citation>
    <scope>NUCLEOTIDE SEQUENCE [LARGE SCALE GENOMIC DNA]</scope>
</reference>
<keyword evidence="1" id="KW-0547">Nucleotide-binding</keyword>
<dbReference type="Pfam" id="PF01504">
    <property type="entry name" value="PIP5K"/>
    <property type="match status" value="2"/>
</dbReference>
<dbReference type="GO" id="GO:0052742">
    <property type="term" value="F:phosphatidylinositol kinase activity"/>
    <property type="evidence" value="ECO:0007669"/>
    <property type="project" value="InterPro"/>
</dbReference>
<name>D8S475_SELML</name>
<keyword evidence="1" id="KW-0808">Transferase</keyword>
<dbReference type="Gramene" id="EFJ20886">
    <property type="protein sequence ID" value="EFJ20886"/>
    <property type="gene ID" value="SELMODRAFT_417958"/>
</dbReference>
<gene>
    <name evidence="4" type="ORF">SELMODRAFT_417958</name>
</gene>
<feature type="compositionally biased region" description="Low complexity" evidence="2">
    <location>
        <begin position="216"/>
        <end position="226"/>
    </location>
</feature>
<dbReference type="KEGG" id="smo:SELMODRAFT_417958"/>
<dbReference type="EMBL" id="GL377601">
    <property type="protein sequence ID" value="EFJ20886.1"/>
    <property type="molecule type" value="Genomic_DNA"/>
</dbReference>
<evidence type="ECO:0000313" key="4">
    <source>
        <dbReference type="EMBL" id="EFJ20886.1"/>
    </source>
</evidence>
<dbReference type="SMART" id="SM00330">
    <property type="entry name" value="PIPKc"/>
    <property type="match status" value="1"/>
</dbReference>
<dbReference type="STRING" id="88036.D8S475"/>
<dbReference type="InParanoid" id="D8S475"/>
<dbReference type="InterPro" id="IPR002498">
    <property type="entry name" value="PInositol-4-P-4/5-kinase_core"/>
</dbReference>
<evidence type="ECO:0000313" key="5">
    <source>
        <dbReference type="Proteomes" id="UP000001514"/>
    </source>
</evidence>
<dbReference type="GO" id="GO:0046488">
    <property type="term" value="P:phosphatidylinositol metabolic process"/>
    <property type="evidence" value="ECO:0007669"/>
    <property type="project" value="UniProtKB-UniRule"/>
</dbReference>
<evidence type="ECO:0000256" key="1">
    <source>
        <dbReference type="PROSITE-ProRule" id="PRU00781"/>
    </source>
</evidence>
<organism evidence="5">
    <name type="scientific">Selaginella moellendorffii</name>
    <name type="common">Spikemoss</name>
    <dbReference type="NCBI Taxonomy" id="88036"/>
    <lineage>
        <taxon>Eukaryota</taxon>
        <taxon>Viridiplantae</taxon>
        <taxon>Streptophyta</taxon>
        <taxon>Embryophyta</taxon>
        <taxon>Tracheophyta</taxon>
        <taxon>Lycopodiopsida</taxon>
        <taxon>Selaginellales</taxon>
        <taxon>Selaginellaceae</taxon>
        <taxon>Selaginella</taxon>
    </lineage>
</organism>
<accession>D8S475</accession>
<keyword evidence="1" id="KW-0418">Kinase</keyword>
<dbReference type="eggNOG" id="KOG0230">
    <property type="taxonomic scope" value="Eukaryota"/>
</dbReference>
<dbReference type="GO" id="GO:0005524">
    <property type="term" value="F:ATP binding"/>
    <property type="evidence" value="ECO:0007669"/>
    <property type="project" value="UniProtKB-UniRule"/>
</dbReference>